<sequence length="305" mass="35759">MKLLFNQEGFSQDIKKVIGIIDADLSWDRMRPSLEIATDEIVDIIGETNYTTISAEVIPEGQQRFFELVRFAIAFKAYMHYAPTGDLAMTNKGRTMRRDEYEVGAFEWQISNHNESLERFFYKHMNLLFKFMVKNSLIINLEKYKHNTLIVPTLAEFETHYGLNESYFLYLNLLPGLREFEDLEMLSRIGEVLYNDRNALKDKKVLYNYLQKSSVYYSIEWGLRHLDIQMFPKSIFRSTESSGGISPKSKTGPLPSELALVFEKDYHRYLKKVENEMTSFRVTVPSDDFRLPELDFDNDDNFVST</sequence>
<name>A0ABR4UJ52_9FLAO</name>
<dbReference type="Proteomes" id="UP000028719">
    <property type="component" value="Unassembled WGS sequence"/>
</dbReference>
<comment type="caution">
    <text evidence="1">The sequence shown here is derived from an EMBL/GenBank/DDBJ whole genome shotgun (WGS) entry which is preliminary data.</text>
</comment>
<dbReference type="EMBL" id="JPRI01000007">
    <property type="protein sequence ID" value="KFF24759.1"/>
    <property type="molecule type" value="Genomic_DNA"/>
</dbReference>
<reference evidence="1 2" key="1">
    <citation type="submission" date="2014-07" db="EMBL/GenBank/DDBJ databases">
        <title>Genome of Chryseobacterium vrystaatense LMG 22846.</title>
        <authorList>
            <person name="Pipes S.E."/>
            <person name="Stropko S.J."/>
            <person name="Newman J.D."/>
        </authorList>
    </citation>
    <scope>NUCLEOTIDE SEQUENCE [LARGE SCALE GENOMIC DNA]</scope>
    <source>
        <strain evidence="1 2">LMG 22846</strain>
    </source>
</reference>
<keyword evidence="2" id="KW-1185">Reference proteome</keyword>
<evidence type="ECO:0000313" key="2">
    <source>
        <dbReference type="Proteomes" id="UP000028719"/>
    </source>
</evidence>
<proteinExistence type="predicted"/>
<dbReference type="InterPro" id="IPR046558">
    <property type="entry name" value="DUF6712"/>
</dbReference>
<evidence type="ECO:0000313" key="1">
    <source>
        <dbReference type="EMBL" id="KFF24759.1"/>
    </source>
</evidence>
<organism evidence="1 2">
    <name type="scientific">Chryseobacterium vrystaatense</name>
    <dbReference type="NCBI Taxonomy" id="307480"/>
    <lineage>
        <taxon>Bacteria</taxon>
        <taxon>Pseudomonadati</taxon>
        <taxon>Bacteroidota</taxon>
        <taxon>Flavobacteriia</taxon>
        <taxon>Flavobacteriales</taxon>
        <taxon>Weeksellaceae</taxon>
        <taxon>Chryseobacterium group</taxon>
        <taxon>Chryseobacterium</taxon>
    </lineage>
</organism>
<protein>
    <submittedName>
        <fullName evidence="1">Uncharacterized protein</fullName>
    </submittedName>
</protein>
<dbReference type="Pfam" id="PF20459">
    <property type="entry name" value="DUF6712"/>
    <property type="match status" value="1"/>
</dbReference>
<accession>A0ABR4UJ52</accession>
<gene>
    <name evidence="1" type="ORF">IW16_17645</name>
</gene>